<keyword evidence="1" id="KW-0812">Transmembrane</keyword>
<gene>
    <name evidence="3" type="ORF">R5R35_002096</name>
</gene>
<keyword evidence="1" id="KW-1133">Transmembrane helix</keyword>
<dbReference type="AlphaFoldDB" id="A0AAN9Z2N0"/>
<feature type="signal peptide" evidence="2">
    <location>
        <begin position="1"/>
        <end position="24"/>
    </location>
</feature>
<sequence length="277" mass="28659">MRLGLRVFSVAAMALAALQATASAAAAAAATAAPAAAAETAAAMAAAAAAAAAEAGSRSARAAAAGAGAEAGAESGWARVAQLVRGCRPHAAALGEEAGALDRLQRCLVDAALACLGDVLREERVVLAPGVELVRLRNSDGARAAGAGEGEGEGVWDQALALLRSYSLHVGPPEALAHEGRLRRRQYKHMFPLMVMSFMALSAFMVPMGFQFMAVLGGKALLLSKMALLVASLLTYKKLATDFAPHHSHGHGHAHSAYHDPFYYGWHDRAASSNKWQ</sequence>
<evidence type="ECO:0000256" key="2">
    <source>
        <dbReference type="SAM" id="SignalP"/>
    </source>
</evidence>
<proteinExistence type="predicted"/>
<keyword evidence="2" id="KW-0732">Signal</keyword>
<dbReference type="Pfam" id="PF07898">
    <property type="entry name" value="DUF1676"/>
    <property type="match status" value="1"/>
</dbReference>
<feature type="chain" id="PRO_5042868012" evidence="2">
    <location>
        <begin position="25"/>
        <end position="277"/>
    </location>
</feature>
<evidence type="ECO:0000313" key="3">
    <source>
        <dbReference type="EMBL" id="KAK7865768.1"/>
    </source>
</evidence>
<evidence type="ECO:0000313" key="4">
    <source>
        <dbReference type="Proteomes" id="UP001378592"/>
    </source>
</evidence>
<keyword evidence="1" id="KW-0472">Membrane</keyword>
<dbReference type="GO" id="GO:0016020">
    <property type="term" value="C:membrane"/>
    <property type="evidence" value="ECO:0007669"/>
    <property type="project" value="TreeGrafter"/>
</dbReference>
<protein>
    <submittedName>
        <fullName evidence="3">Uncharacterized protein</fullName>
    </submittedName>
</protein>
<dbReference type="EMBL" id="JAZDUA010000166">
    <property type="protein sequence ID" value="KAK7865768.1"/>
    <property type="molecule type" value="Genomic_DNA"/>
</dbReference>
<comment type="caution">
    <text evidence="3">The sequence shown here is derived from an EMBL/GenBank/DDBJ whole genome shotgun (WGS) entry which is preliminary data.</text>
</comment>
<reference evidence="3 4" key="1">
    <citation type="submission" date="2024-03" db="EMBL/GenBank/DDBJ databases">
        <title>The genome assembly and annotation of the cricket Gryllus longicercus Weissman &amp; Gray.</title>
        <authorList>
            <person name="Szrajer S."/>
            <person name="Gray D."/>
            <person name="Ylla G."/>
        </authorList>
    </citation>
    <scope>NUCLEOTIDE SEQUENCE [LARGE SCALE GENOMIC DNA]</scope>
    <source>
        <strain evidence="3">DAG 2021-001</strain>
        <tissue evidence="3">Whole body minus gut</tissue>
    </source>
</reference>
<feature type="transmembrane region" description="Helical" evidence="1">
    <location>
        <begin position="191"/>
        <end position="210"/>
    </location>
</feature>
<dbReference type="Proteomes" id="UP001378592">
    <property type="component" value="Unassembled WGS sequence"/>
</dbReference>
<dbReference type="InterPro" id="IPR012464">
    <property type="entry name" value="DUF1676"/>
</dbReference>
<organism evidence="3 4">
    <name type="scientific">Gryllus longicercus</name>
    <dbReference type="NCBI Taxonomy" id="2509291"/>
    <lineage>
        <taxon>Eukaryota</taxon>
        <taxon>Metazoa</taxon>
        <taxon>Ecdysozoa</taxon>
        <taxon>Arthropoda</taxon>
        <taxon>Hexapoda</taxon>
        <taxon>Insecta</taxon>
        <taxon>Pterygota</taxon>
        <taxon>Neoptera</taxon>
        <taxon>Polyneoptera</taxon>
        <taxon>Orthoptera</taxon>
        <taxon>Ensifera</taxon>
        <taxon>Gryllidea</taxon>
        <taxon>Grylloidea</taxon>
        <taxon>Gryllidae</taxon>
        <taxon>Gryllinae</taxon>
        <taxon>Gryllus</taxon>
    </lineage>
</organism>
<keyword evidence="4" id="KW-1185">Reference proteome</keyword>
<dbReference type="PANTHER" id="PTHR21879">
    <property type="entry name" value="FI03362P-RELATED-RELATED"/>
    <property type="match status" value="1"/>
</dbReference>
<name>A0AAN9Z2N0_9ORTH</name>
<evidence type="ECO:0000256" key="1">
    <source>
        <dbReference type="SAM" id="Phobius"/>
    </source>
</evidence>
<feature type="transmembrane region" description="Helical" evidence="1">
    <location>
        <begin position="36"/>
        <end position="53"/>
    </location>
</feature>
<accession>A0AAN9Z2N0</accession>
<dbReference type="PANTHER" id="PTHR21879:SF8">
    <property type="entry name" value="OSIRIS 23"/>
    <property type="match status" value="1"/>
</dbReference>